<dbReference type="SUPFAM" id="SSF46785">
    <property type="entry name" value="Winged helix' DNA-binding domain"/>
    <property type="match status" value="1"/>
</dbReference>
<organism evidence="2 3">
    <name type="scientific">Kribbella antibiotica</name>
    <dbReference type="NCBI Taxonomy" id="190195"/>
    <lineage>
        <taxon>Bacteria</taxon>
        <taxon>Bacillati</taxon>
        <taxon>Actinomycetota</taxon>
        <taxon>Actinomycetes</taxon>
        <taxon>Propionibacteriales</taxon>
        <taxon>Kribbellaceae</taxon>
        <taxon>Kribbella</taxon>
    </lineage>
</organism>
<protein>
    <submittedName>
        <fullName evidence="2">PadR family transcriptional regulator</fullName>
    </submittedName>
</protein>
<dbReference type="OrthoDB" id="3186544at2"/>
<proteinExistence type="predicted"/>
<dbReference type="InterPro" id="IPR005149">
    <property type="entry name" value="Tscrpt_reg_PadR_N"/>
</dbReference>
<dbReference type="PANTHER" id="PTHR43252">
    <property type="entry name" value="TRANSCRIPTIONAL REGULATOR YQJI"/>
    <property type="match status" value="1"/>
</dbReference>
<accession>A0A4R4ZHX8</accession>
<dbReference type="InterPro" id="IPR036390">
    <property type="entry name" value="WH_DNA-bd_sf"/>
</dbReference>
<evidence type="ECO:0000313" key="2">
    <source>
        <dbReference type="EMBL" id="TDD57700.1"/>
    </source>
</evidence>
<dbReference type="Gene3D" id="1.10.10.10">
    <property type="entry name" value="Winged helix-like DNA-binding domain superfamily/Winged helix DNA-binding domain"/>
    <property type="match status" value="1"/>
</dbReference>
<keyword evidence="3" id="KW-1185">Reference proteome</keyword>
<evidence type="ECO:0000259" key="1">
    <source>
        <dbReference type="Pfam" id="PF03551"/>
    </source>
</evidence>
<dbReference type="EMBL" id="SMKX01000068">
    <property type="protein sequence ID" value="TDD57700.1"/>
    <property type="molecule type" value="Genomic_DNA"/>
</dbReference>
<name>A0A4R4ZHX8_9ACTN</name>
<gene>
    <name evidence="2" type="ORF">E1263_22570</name>
</gene>
<dbReference type="AlphaFoldDB" id="A0A4R4ZHX8"/>
<evidence type="ECO:0000313" key="3">
    <source>
        <dbReference type="Proteomes" id="UP000295124"/>
    </source>
</evidence>
<reference evidence="2 3" key="1">
    <citation type="submission" date="2019-03" db="EMBL/GenBank/DDBJ databases">
        <title>Draft genome sequences of novel Actinobacteria.</title>
        <authorList>
            <person name="Sahin N."/>
            <person name="Ay H."/>
            <person name="Saygin H."/>
        </authorList>
    </citation>
    <scope>NUCLEOTIDE SEQUENCE [LARGE SCALE GENOMIC DNA]</scope>
    <source>
        <strain evidence="2 3">JCM 13523</strain>
    </source>
</reference>
<sequence>MNEYSCNSSRMSSIRLFILDTFARNGEMHGHRVRLQAEREHLHLWTDVSVGSLYQAIKRLLAEGLLEEVRTEKEGNLPERQVYGITGEGRLRLKELQSESLRHIWMKPDPFDLALTRLDPEKLDELDTVIASRLDELASMLSDTEALNANAIDGGYLTVSEALAVSHSAHRLRAEIAWLQEVLDAVPEIVTDERTRLPDTL</sequence>
<dbReference type="Pfam" id="PF03551">
    <property type="entry name" value="PadR"/>
    <property type="match status" value="1"/>
</dbReference>
<dbReference type="Proteomes" id="UP000295124">
    <property type="component" value="Unassembled WGS sequence"/>
</dbReference>
<feature type="domain" description="Transcription regulator PadR N-terminal" evidence="1">
    <location>
        <begin position="24"/>
        <end position="95"/>
    </location>
</feature>
<dbReference type="PANTHER" id="PTHR43252:SF7">
    <property type="entry name" value="TRANSCRIPTIONAL REGULATOR YQJI"/>
    <property type="match status" value="1"/>
</dbReference>
<comment type="caution">
    <text evidence="2">The sequence shown here is derived from an EMBL/GenBank/DDBJ whole genome shotgun (WGS) entry which is preliminary data.</text>
</comment>
<dbReference type="InterPro" id="IPR036388">
    <property type="entry name" value="WH-like_DNA-bd_sf"/>
</dbReference>